<organism evidence="4 5">
    <name type="scientific">Escallonia herrerae</name>
    <dbReference type="NCBI Taxonomy" id="1293975"/>
    <lineage>
        <taxon>Eukaryota</taxon>
        <taxon>Viridiplantae</taxon>
        <taxon>Streptophyta</taxon>
        <taxon>Embryophyta</taxon>
        <taxon>Tracheophyta</taxon>
        <taxon>Spermatophyta</taxon>
        <taxon>Magnoliopsida</taxon>
        <taxon>eudicotyledons</taxon>
        <taxon>Gunneridae</taxon>
        <taxon>Pentapetalae</taxon>
        <taxon>asterids</taxon>
        <taxon>campanulids</taxon>
        <taxon>Escalloniales</taxon>
        <taxon>Escalloniaceae</taxon>
        <taxon>Escallonia</taxon>
    </lineage>
</organism>
<dbReference type="Pfam" id="PF00153">
    <property type="entry name" value="Mito_carr"/>
    <property type="match status" value="1"/>
</dbReference>
<keyword evidence="5" id="KW-1185">Reference proteome</keyword>
<evidence type="ECO:0000313" key="5">
    <source>
        <dbReference type="Proteomes" id="UP001188597"/>
    </source>
</evidence>
<evidence type="ECO:0000313" key="4">
    <source>
        <dbReference type="EMBL" id="KAK3035609.1"/>
    </source>
</evidence>
<name>A0AA89B9Z7_9ASTE</name>
<dbReference type="EMBL" id="JAVXUP010000170">
    <property type="protein sequence ID" value="KAK3035609.1"/>
    <property type="molecule type" value="Genomic_DNA"/>
</dbReference>
<evidence type="ECO:0000256" key="1">
    <source>
        <dbReference type="ARBA" id="ARBA00004141"/>
    </source>
</evidence>
<dbReference type="GO" id="GO:0016020">
    <property type="term" value="C:membrane"/>
    <property type="evidence" value="ECO:0007669"/>
    <property type="project" value="UniProtKB-SubCell"/>
</dbReference>
<evidence type="ECO:0000256" key="3">
    <source>
        <dbReference type="ARBA" id="ARBA00023136"/>
    </source>
</evidence>
<keyword evidence="3" id="KW-0472">Membrane</keyword>
<dbReference type="InterPro" id="IPR023395">
    <property type="entry name" value="MCP_dom_sf"/>
</dbReference>
<comment type="caution">
    <text evidence="4">The sequence shown here is derived from an EMBL/GenBank/DDBJ whole genome shotgun (WGS) entry which is preliminary data.</text>
</comment>
<dbReference type="InterPro" id="IPR018108">
    <property type="entry name" value="MCP_transmembrane"/>
</dbReference>
<gene>
    <name evidence="4" type="ORF">RJ639_033201</name>
</gene>
<evidence type="ECO:0000256" key="2">
    <source>
        <dbReference type="ARBA" id="ARBA00022692"/>
    </source>
</evidence>
<accession>A0AA89B9Z7</accession>
<keyword evidence="2" id="KW-0812">Transmembrane</keyword>
<reference evidence="4" key="1">
    <citation type="submission" date="2022-12" db="EMBL/GenBank/DDBJ databases">
        <title>Draft genome assemblies for two species of Escallonia (Escalloniales).</title>
        <authorList>
            <person name="Chanderbali A."/>
            <person name="Dervinis C."/>
            <person name="Anghel I."/>
            <person name="Soltis D."/>
            <person name="Soltis P."/>
            <person name="Zapata F."/>
        </authorList>
    </citation>
    <scope>NUCLEOTIDE SEQUENCE</scope>
    <source>
        <strain evidence="4">UCBG64.0493</strain>
        <tissue evidence="4">Leaf</tissue>
    </source>
</reference>
<proteinExistence type="predicted"/>
<dbReference type="Proteomes" id="UP001188597">
    <property type="component" value="Unassembled WGS sequence"/>
</dbReference>
<dbReference type="AlphaFoldDB" id="A0AA89B9Z7"/>
<protein>
    <submittedName>
        <fullName evidence="4">Uncharacterized protein</fullName>
    </submittedName>
</protein>
<dbReference type="SUPFAM" id="SSF103506">
    <property type="entry name" value="Mitochondrial carrier"/>
    <property type="match status" value="1"/>
</dbReference>
<comment type="subcellular location">
    <subcellularLocation>
        <location evidence="1">Membrane</location>
        <topology evidence="1">Multi-pass membrane protein</topology>
    </subcellularLocation>
</comment>
<sequence length="111" mass="12641">MATEATPNFQNPDLILFPHPPDFHAEIAVSAAHDGLHFWQFMITGSMASMVEHMAEHMAMFPIELIKTRMQLKAAIEEFTRKYAEAMRKDNMTYTACAGKTKENWGHGRLT</sequence>